<dbReference type="AlphaFoldDB" id="A0AAU8HSL9"/>
<keyword evidence="2" id="KW-1133">Transmembrane helix</keyword>
<reference evidence="3" key="2">
    <citation type="submission" date="2024-06" db="EMBL/GenBank/DDBJ databases">
        <authorList>
            <person name="Petrova K.O."/>
            <person name="Toshchakov S.V."/>
            <person name="Boltjanskaja Y.V."/>
            <person name="Kevbrin V.V."/>
        </authorList>
    </citation>
    <scope>NUCLEOTIDE SEQUENCE</scope>
    <source>
        <strain evidence="3">Z-710</strain>
    </source>
</reference>
<protein>
    <submittedName>
        <fullName evidence="3">ABC transporter permease</fullName>
    </submittedName>
</protein>
<name>A0AAU8HSL9_9FIRM</name>
<feature type="transmembrane region" description="Helical" evidence="2">
    <location>
        <begin position="37"/>
        <end position="57"/>
    </location>
</feature>
<sequence length="255" mass="30209">MLTESFFYFVFYSFVGWNLEVLYHLKKQRRFVNRGFLNGPICPIYGISATLIVILLTPFKDNLIALFIGGFIIASVVELFTGYLLERFFDTRWWDYSEESFNLWGYVCVKFSIYWGALTVFFLNAIHPFVNMLWLNIPNVIKNWIIPIFLVGIIIDSILTVSSLVQFKSILAEFDDITERLRQNVTLMKDKKLKNISLERLKRENKKLRSLQNRLINKINIQHKAWLKHYPNLKSKKFKHIIGELKEKIQNKITD</sequence>
<keyword evidence="1" id="KW-0175">Coiled coil</keyword>
<keyword evidence="2" id="KW-0472">Membrane</keyword>
<dbReference type="InterPro" id="IPR010540">
    <property type="entry name" value="CmpB_TMEM229"/>
</dbReference>
<gene>
    <name evidence="3" type="ORF">PRVXH_002148</name>
</gene>
<feature type="transmembrane region" description="Helical" evidence="2">
    <location>
        <begin position="144"/>
        <end position="165"/>
    </location>
</feature>
<reference evidence="3" key="1">
    <citation type="journal article" date="2018" name="Antonie Van Leeuwenhoek">
        <title>Proteinivorax hydrogeniformans sp. nov., an anaerobic, haloalkaliphilic bacterium fermenting proteinaceous compounds with high hydrogen production.</title>
        <authorList>
            <person name="Boltyanskaya Y."/>
            <person name="Detkova E."/>
            <person name="Pimenov N."/>
            <person name="Kevbrin V."/>
        </authorList>
    </citation>
    <scope>NUCLEOTIDE SEQUENCE</scope>
    <source>
        <strain evidence="3">Z-710</strain>
    </source>
</reference>
<accession>A0AAU8HSL9</accession>
<dbReference type="RefSeq" id="WP_353892774.1">
    <property type="nucleotide sequence ID" value="NZ_CP159485.1"/>
</dbReference>
<organism evidence="3">
    <name type="scientific">Proteinivorax hydrogeniformans</name>
    <dbReference type="NCBI Taxonomy" id="1826727"/>
    <lineage>
        <taxon>Bacteria</taxon>
        <taxon>Bacillati</taxon>
        <taxon>Bacillota</taxon>
        <taxon>Clostridia</taxon>
        <taxon>Eubacteriales</taxon>
        <taxon>Proteinivoracaceae</taxon>
        <taxon>Proteinivorax</taxon>
    </lineage>
</organism>
<keyword evidence="2" id="KW-0812">Transmembrane</keyword>
<proteinExistence type="predicted"/>
<evidence type="ECO:0000256" key="2">
    <source>
        <dbReference type="SAM" id="Phobius"/>
    </source>
</evidence>
<evidence type="ECO:0000256" key="1">
    <source>
        <dbReference type="SAM" id="Coils"/>
    </source>
</evidence>
<feature type="transmembrane region" description="Helical" evidence="2">
    <location>
        <begin position="6"/>
        <end position="25"/>
    </location>
</feature>
<feature type="transmembrane region" description="Helical" evidence="2">
    <location>
        <begin position="103"/>
        <end position="124"/>
    </location>
</feature>
<feature type="transmembrane region" description="Helical" evidence="2">
    <location>
        <begin position="63"/>
        <end position="83"/>
    </location>
</feature>
<evidence type="ECO:0000313" key="3">
    <source>
        <dbReference type="EMBL" id="XCI28198.1"/>
    </source>
</evidence>
<feature type="coiled-coil region" evidence="1">
    <location>
        <begin position="191"/>
        <end position="221"/>
    </location>
</feature>
<dbReference type="Pfam" id="PF06541">
    <property type="entry name" value="ABC_trans_CmpB"/>
    <property type="match status" value="1"/>
</dbReference>
<dbReference type="EMBL" id="CP159485">
    <property type="protein sequence ID" value="XCI28198.1"/>
    <property type="molecule type" value="Genomic_DNA"/>
</dbReference>